<evidence type="ECO:0000313" key="7">
    <source>
        <dbReference type="Proteomes" id="UP000695026"/>
    </source>
</evidence>
<keyword evidence="5" id="KW-0812">Transmembrane</keyword>
<name>A0A9F2KTS4_PYTBI</name>
<evidence type="ECO:0000256" key="5">
    <source>
        <dbReference type="SAM" id="Phobius"/>
    </source>
</evidence>
<dbReference type="Proteomes" id="UP000695026">
    <property type="component" value="Unplaced"/>
</dbReference>
<keyword evidence="4" id="KW-1015">Disulfide bond</keyword>
<evidence type="ECO:0000256" key="4">
    <source>
        <dbReference type="ARBA" id="ARBA00023157"/>
    </source>
</evidence>
<dbReference type="AlphaFoldDB" id="A0A9F2KTS4"/>
<reference evidence="8" key="1">
    <citation type="submission" date="2025-08" db="UniProtKB">
        <authorList>
            <consortium name="RefSeq"/>
        </authorList>
    </citation>
    <scope>IDENTIFICATION</scope>
    <source>
        <tissue evidence="8">Liver</tissue>
    </source>
</reference>
<dbReference type="GO" id="GO:0005576">
    <property type="term" value="C:extracellular region"/>
    <property type="evidence" value="ECO:0007669"/>
    <property type="project" value="UniProtKB-SubCell"/>
</dbReference>
<dbReference type="InterPro" id="IPR050111">
    <property type="entry name" value="C-type_lectin/snaclec_domain"/>
</dbReference>
<accession>A0A9F2KTS4</accession>
<dbReference type="PANTHER" id="PTHR22803">
    <property type="entry name" value="MANNOSE, PHOSPHOLIPASE, LECTIN RECEPTOR RELATED"/>
    <property type="match status" value="1"/>
</dbReference>
<dbReference type="InterPro" id="IPR001304">
    <property type="entry name" value="C-type_lectin-like"/>
</dbReference>
<keyword evidence="7" id="KW-1185">Reference proteome</keyword>
<dbReference type="InterPro" id="IPR033989">
    <property type="entry name" value="CD209-like_CTLD"/>
</dbReference>
<dbReference type="GO" id="GO:0030246">
    <property type="term" value="F:carbohydrate binding"/>
    <property type="evidence" value="ECO:0007669"/>
    <property type="project" value="UniProtKB-KW"/>
</dbReference>
<keyword evidence="2" id="KW-0964">Secreted</keyword>
<keyword evidence="5" id="KW-1133">Transmembrane helix</keyword>
<dbReference type="KEGG" id="pbi:103048663"/>
<feature type="transmembrane region" description="Helical" evidence="5">
    <location>
        <begin position="43"/>
        <end position="64"/>
    </location>
</feature>
<protein>
    <submittedName>
        <fullName evidence="8">Hepatic lectin-like isoform X1</fullName>
    </submittedName>
</protein>
<evidence type="ECO:0000256" key="1">
    <source>
        <dbReference type="ARBA" id="ARBA00004613"/>
    </source>
</evidence>
<keyword evidence="3" id="KW-0430">Lectin</keyword>
<proteinExistence type="predicted"/>
<dbReference type="CDD" id="cd03590">
    <property type="entry name" value="CLECT_DC-SIGN_like"/>
    <property type="match status" value="1"/>
</dbReference>
<keyword evidence="5" id="KW-0472">Membrane</keyword>
<dbReference type="InterPro" id="IPR018378">
    <property type="entry name" value="C-type_lectin_CS"/>
</dbReference>
<dbReference type="InterPro" id="IPR016186">
    <property type="entry name" value="C-type_lectin-like/link_sf"/>
</dbReference>
<comment type="subcellular location">
    <subcellularLocation>
        <location evidence="1">Secreted</location>
    </subcellularLocation>
</comment>
<dbReference type="OMA" id="QVIWHTA"/>
<gene>
    <name evidence="8" type="primary">LOC103048663</name>
</gene>
<evidence type="ECO:0000259" key="6">
    <source>
        <dbReference type="PROSITE" id="PS50041"/>
    </source>
</evidence>
<evidence type="ECO:0000256" key="2">
    <source>
        <dbReference type="ARBA" id="ARBA00022525"/>
    </source>
</evidence>
<dbReference type="RefSeq" id="XP_007421484.3">
    <property type="nucleotide sequence ID" value="XM_007421422.3"/>
</dbReference>
<sequence>MSSINDCEQQFKDEEYLTETATSMPVRAIDRYIPWWRRMSSSVVYVLLALSYLLIIILFGLVVAQERSKLQQQGQGIKDMYPCGAKSREWDYFDGACYFFSFQQLIWHTAKSHCEQQHSQLVVITNQYEQNFLQSRTRGERYWIGLSDNNIEGHWRWVDNTDYRTSFKNWARGEPNDHGNNEDCAQIHEAGEWNDVSCNTKSFYVCKKPLPS</sequence>
<dbReference type="SUPFAM" id="SSF56436">
    <property type="entry name" value="C-type lectin-like"/>
    <property type="match status" value="1"/>
</dbReference>
<dbReference type="GeneID" id="103048663"/>
<dbReference type="PROSITE" id="PS00615">
    <property type="entry name" value="C_TYPE_LECTIN_1"/>
    <property type="match status" value="1"/>
</dbReference>
<dbReference type="Gene3D" id="3.10.100.10">
    <property type="entry name" value="Mannose-Binding Protein A, subunit A"/>
    <property type="match status" value="1"/>
</dbReference>
<evidence type="ECO:0000256" key="3">
    <source>
        <dbReference type="ARBA" id="ARBA00022734"/>
    </source>
</evidence>
<dbReference type="SMART" id="SM00034">
    <property type="entry name" value="CLECT"/>
    <property type="match status" value="1"/>
</dbReference>
<dbReference type="OrthoDB" id="2142683at2759"/>
<dbReference type="InterPro" id="IPR016187">
    <property type="entry name" value="CTDL_fold"/>
</dbReference>
<feature type="domain" description="C-type lectin" evidence="6">
    <location>
        <begin position="93"/>
        <end position="207"/>
    </location>
</feature>
<organism evidence="7 8">
    <name type="scientific">Python bivittatus</name>
    <name type="common">Burmese python</name>
    <name type="synonym">Python molurus bivittatus</name>
    <dbReference type="NCBI Taxonomy" id="176946"/>
    <lineage>
        <taxon>Eukaryota</taxon>
        <taxon>Metazoa</taxon>
        <taxon>Chordata</taxon>
        <taxon>Craniata</taxon>
        <taxon>Vertebrata</taxon>
        <taxon>Euteleostomi</taxon>
        <taxon>Lepidosauria</taxon>
        <taxon>Squamata</taxon>
        <taxon>Bifurcata</taxon>
        <taxon>Unidentata</taxon>
        <taxon>Episquamata</taxon>
        <taxon>Toxicofera</taxon>
        <taxon>Serpentes</taxon>
        <taxon>Henophidia</taxon>
        <taxon>Pythonidae</taxon>
        <taxon>Python</taxon>
    </lineage>
</organism>
<evidence type="ECO:0000313" key="8">
    <source>
        <dbReference type="RefSeq" id="XP_007421484.3"/>
    </source>
</evidence>
<dbReference type="Pfam" id="PF00059">
    <property type="entry name" value="Lectin_C"/>
    <property type="match status" value="1"/>
</dbReference>
<dbReference type="PROSITE" id="PS50041">
    <property type="entry name" value="C_TYPE_LECTIN_2"/>
    <property type="match status" value="1"/>
</dbReference>